<dbReference type="AlphaFoldDB" id="A0A6G0X7L6"/>
<dbReference type="VEuPathDB" id="FungiDB:AeMF1_011441"/>
<keyword evidence="6" id="KW-1185">Reference proteome</keyword>
<keyword evidence="3" id="KW-0964">Secreted</keyword>
<gene>
    <name evidence="5" type="ORF">Ae201684_007839</name>
</gene>
<comment type="subcellular location">
    <subcellularLocation>
        <location evidence="1">Host cell</location>
    </subcellularLocation>
    <subcellularLocation>
        <location evidence="2">Secreted</location>
    </subcellularLocation>
</comment>
<evidence type="ECO:0000256" key="2">
    <source>
        <dbReference type="ARBA" id="ARBA00004613"/>
    </source>
</evidence>
<evidence type="ECO:0000256" key="3">
    <source>
        <dbReference type="ARBA" id="ARBA00022525"/>
    </source>
</evidence>
<sequence length="217" mass="24394">MLTLVCVIVGEGIPFSVKIETDELVDDLKVKIKERIEFSGPARRLELYRVDGLVQKLSSQLEYNGTILDDFAAKTLGDFKGSCVKMAEAHRLLSFPQLEHVVEGEMSILVVHPDITRQTWAPRHQPAGDCVRKTRESYVGRSVGQPDRYSDRVFVEHRGQIMPAVFVILDLNEADDYESYGIGDFFSPTLAVTCDRNLKDEHTVGSHVPVALRYGRS</sequence>
<reference evidence="5 6" key="1">
    <citation type="submission" date="2019-07" db="EMBL/GenBank/DDBJ databases">
        <title>Genomics analysis of Aphanomyces spp. identifies a new class of oomycete effector associated with host adaptation.</title>
        <authorList>
            <person name="Gaulin E."/>
        </authorList>
    </citation>
    <scope>NUCLEOTIDE SEQUENCE [LARGE SCALE GENOMIC DNA]</scope>
    <source>
        <strain evidence="5 6">ATCC 201684</strain>
    </source>
</reference>
<dbReference type="Pfam" id="PF20147">
    <property type="entry name" value="Crinkler"/>
    <property type="match status" value="1"/>
</dbReference>
<comment type="caution">
    <text evidence="5">The sequence shown here is derived from an EMBL/GenBank/DDBJ whole genome shotgun (WGS) entry which is preliminary data.</text>
</comment>
<dbReference type="GO" id="GO:0005576">
    <property type="term" value="C:extracellular region"/>
    <property type="evidence" value="ECO:0007669"/>
    <property type="project" value="UniProtKB-SubCell"/>
</dbReference>
<dbReference type="CDD" id="cd17039">
    <property type="entry name" value="Ubl_ubiquitin_like"/>
    <property type="match status" value="1"/>
</dbReference>
<dbReference type="Proteomes" id="UP000481153">
    <property type="component" value="Unassembled WGS sequence"/>
</dbReference>
<evidence type="ECO:0000256" key="1">
    <source>
        <dbReference type="ARBA" id="ARBA00004340"/>
    </source>
</evidence>
<evidence type="ECO:0000259" key="4">
    <source>
        <dbReference type="Pfam" id="PF20147"/>
    </source>
</evidence>
<evidence type="ECO:0000313" key="6">
    <source>
        <dbReference type="Proteomes" id="UP000481153"/>
    </source>
</evidence>
<dbReference type="EMBL" id="VJMJ01000093">
    <property type="protein sequence ID" value="KAF0735835.1"/>
    <property type="molecule type" value="Genomic_DNA"/>
</dbReference>
<protein>
    <recommendedName>
        <fullName evidence="4">Crinkler effector protein N-terminal domain-containing protein</fullName>
    </recommendedName>
</protein>
<evidence type="ECO:0000313" key="5">
    <source>
        <dbReference type="EMBL" id="KAF0735835.1"/>
    </source>
</evidence>
<name>A0A6G0X7L6_9STRA</name>
<feature type="domain" description="Crinkler effector protein N-terminal" evidence="4">
    <location>
        <begin position="2"/>
        <end position="55"/>
    </location>
</feature>
<proteinExistence type="predicted"/>
<dbReference type="InterPro" id="IPR045379">
    <property type="entry name" value="Crinkler_N"/>
</dbReference>
<dbReference type="GO" id="GO:0043657">
    <property type="term" value="C:host cell"/>
    <property type="evidence" value="ECO:0007669"/>
    <property type="project" value="UniProtKB-SubCell"/>
</dbReference>
<organism evidence="5 6">
    <name type="scientific">Aphanomyces euteiches</name>
    <dbReference type="NCBI Taxonomy" id="100861"/>
    <lineage>
        <taxon>Eukaryota</taxon>
        <taxon>Sar</taxon>
        <taxon>Stramenopiles</taxon>
        <taxon>Oomycota</taxon>
        <taxon>Saprolegniomycetes</taxon>
        <taxon>Saprolegniales</taxon>
        <taxon>Verrucalvaceae</taxon>
        <taxon>Aphanomyces</taxon>
    </lineage>
</organism>
<accession>A0A6G0X7L6</accession>